<evidence type="ECO:0000256" key="1">
    <source>
        <dbReference type="ARBA" id="ARBA00023015"/>
    </source>
</evidence>
<dbReference type="InterPro" id="IPR036390">
    <property type="entry name" value="WH_DNA-bd_sf"/>
</dbReference>
<dbReference type="InterPro" id="IPR000595">
    <property type="entry name" value="cNMP-bd_dom"/>
</dbReference>
<dbReference type="InterPro" id="IPR018490">
    <property type="entry name" value="cNMP-bd_dom_sf"/>
</dbReference>
<keyword evidence="6" id="KW-1185">Reference proteome</keyword>
<dbReference type="PRINTS" id="PR00034">
    <property type="entry name" value="HTHCRP"/>
</dbReference>
<proteinExistence type="predicted"/>
<dbReference type="InterPro" id="IPR014710">
    <property type="entry name" value="RmlC-like_jellyroll"/>
</dbReference>
<dbReference type="InterPro" id="IPR036388">
    <property type="entry name" value="WH-like_DNA-bd_sf"/>
</dbReference>
<reference evidence="5 6" key="1">
    <citation type="submission" date="2019-06" db="EMBL/GenBank/DDBJ databases">
        <authorList>
            <person name="Meng X."/>
        </authorList>
    </citation>
    <scope>NUCLEOTIDE SEQUENCE [LARGE SCALE GENOMIC DNA]</scope>
    <source>
        <strain evidence="5 6">M625</strain>
    </source>
</reference>
<evidence type="ECO:0000256" key="2">
    <source>
        <dbReference type="ARBA" id="ARBA00023125"/>
    </source>
</evidence>
<dbReference type="Gene3D" id="1.10.10.10">
    <property type="entry name" value="Winged helix-like DNA-binding domain superfamily/Winged helix DNA-binding domain"/>
    <property type="match status" value="1"/>
</dbReference>
<dbReference type="GO" id="GO:0006355">
    <property type="term" value="P:regulation of DNA-templated transcription"/>
    <property type="evidence" value="ECO:0007669"/>
    <property type="project" value="InterPro"/>
</dbReference>
<dbReference type="AlphaFoldDB" id="A0A504JGM9"/>
<dbReference type="Gene3D" id="2.60.120.10">
    <property type="entry name" value="Jelly Rolls"/>
    <property type="match status" value="1"/>
</dbReference>
<evidence type="ECO:0000313" key="5">
    <source>
        <dbReference type="EMBL" id="TPN86928.1"/>
    </source>
</evidence>
<dbReference type="CDD" id="cd00038">
    <property type="entry name" value="CAP_ED"/>
    <property type="match status" value="1"/>
</dbReference>
<name>A0A504JGM9_9FLAO</name>
<keyword evidence="2" id="KW-0238">DNA-binding</keyword>
<accession>A0A504JGM9</accession>
<dbReference type="Pfam" id="PF13545">
    <property type="entry name" value="HTH_Crp_2"/>
    <property type="match status" value="1"/>
</dbReference>
<organism evidence="5 6">
    <name type="scientific">Aquimarina algicola</name>
    <dbReference type="NCBI Taxonomy" id="2589995"/>
    <lineage>
        <taxon>Bacteria</taxon>
        <taxon>Pseudomonadati</taxon>
        <taxon>Bacteroidota</taxon>
        <taxon>Flavobacteriia</taxon>
        <taxon>Flavobacteriales</taxon>
        <taxon>Flavobacteriaceae</taxon>
        <taxon>Aquimarina</taxon>
    </lineage>
</organism>
<gene>
    <name evidence="5" type="ORF">FHK87_04815</name>
</gene>
<dbReference type="SUPFAM" id="SSF46785">
    <property type="entry name" value="Winged helix' DNA-binding domain"/>
    <property type="match status" value="1"/>
</dbReference>
<protein>
    <submittedName>
        <fullName evidence="5">Crp/Fnr family transcriptional regulator</fullName>
    </submittedName>
</protein>
<dbReference type="RefSeq" id="WP_140590672.1">
    <property type="nucleotide sequence ID" value="NZ_VFWZ01000002.1"/>
</dbReference>
<comment type="caution">
    <text evidence="5">The sequence shown here is derived from an EMBL/GenBank/DDBJ whole genome shotgun (WGS) entry which is preliminary data.</text>
</comment>
<dbReference type="OrthoDB" id="9776746at2"/>
<dbReference type="Proteomes" id="UP000315540">
    <property type="component" value="Unassembled WGS sequence"/>
</dbReference>
<dbReference type="SMART" id="SM00419">
    <property type="entry name" value="HTH_CRP"/>
    <property type="match status" value="1"/>
</dbReference>
<keyword evidence="1" id="KW-0805">Transcription regulation</keyword>
<evidence type="ECO:0000259" key="4">
    <source>
        <dbReference type="PROSITE" id="PS51063"/>
    </source>
</evidence>
<dbReference type="GO" id="GO:0003677">
    <property type="term" value="F:DNA binding"/>
    <property type="evidence" value="ECO:0007669"/>
    <property type="project" value="UniProtKB-KW"/>
</dbReference>
<dbReference type="InterPro" id="IPR012318">
    <property type="entry name" value="HTH_CRP"/>
</dbReference>
<evidence type="ECO:0000313" key="6">
    <source>
        <dbReference type="Proteomes" id="UP000315540"/>
    </source>
</evidence>
<evidence type="ECO:0000256" key="3">
    <source>
        <dbReference type="ARBA" id="ARBA00023163"/>
    </source>
</evidence>
<sequence length="210" mass="24637">MTTKTKISKALSHLSHDLASEIIKNSIIKEIPQDTEILREGQYVKVIPIVIEGLIKVFTRYEGKELLLYYIKPSEGCIMSFTTSLKNEPSNVFALTEENTTALLLPVDRVPKWIKQFPDINTLFFQQYNLRYNELLDTIHHVLFNKMDKRLYDYLKEKVRLTKKNPLKISHRQIANELGTAREVISRVMKKLENENKVKQYNNTIEILKR</sequence>
<feature type="domain" description="HTH crp-type" evidence="4">
    <location>
        <begin position="145"/>
        <end position="210"/>
    </location>
</feature>
<dbReference type="PROSITE" id="PS51063">
    <property type="entry name" value="HTH_CRP_2"/>
    <property type="match status" value="1"/>
</dbReference>
<dbReference type="SUPFAM" id="SSF51206">
    <property type="entry name" value="cAMP-binding domain-like"/>
    <property type="match status" value="1"/>
</dbReference>
<keyword evidence="3" id="KW-0804">Transcription</keyword>
<dbReference type="EMBL" id="VFWZ01000002">
    <property type="protein sequence ID" value="TPN86928.1"/>
    <property type="molecule type" value="Genomic_DNA"/>
</dbReference>